<keyword evidence="2" id="KW-0472">Membrane</keyword>
<dbReference type="SUPFAM" id="SSF49299">
    <property type="entry name" value="PKD domain"/>
    <property type="match status" value="2"/>
</dbReference>
<protein>
    <recommendedName>
        <fullName evidence="3">PKD domain-containing protein</fullName>
    </recommendedName>
</protein>
<dbReference type="EMBL" id="AMFJ01021664">
    <property type="protein sequence ID" value="EKD65863.1"/>
    <property type="molecule type" value="Genomic_DNA"/>
</dbReference>
<comment type="caution">
    <text evidence="4">The sequence shown here is derived from an EMBL/GenBank/DDBJ whole genome shotgun (WGS) entry which is preliminary data.</text>
</comment>
<evidence type="ECO:0000313" key="4">
    <source>
        <dbReference type="EMBL" id="EKD65863.1"/>
    </source>
</evidence>
<dbReference type="InterPro" id="IPR022409">
    <property type="entry name" value="PKD/Chitinase_dom"/>
</dbReference>
<feature type="transmembrane region" description="Helical" evidence="2">
    <location>
        <begin position="145"/>
        <end position="167"/>
    </location>
</feature>
<dbReference type="InterPro" id="IPR000601">
    <property type="entry name" value="PKD_dom"/>
</dbReference>
<feature type="transmembrane region" description="Helical" evidence="2">
    <location>
        <begin position="63"/>
        <end position="84"/>
    </location>
</feature>
<reference evidence="4" key="1">
    <citation type="journal article" date="2012" name="Science">
        <title>Fermentation, hydrogen, and sulfur metabolism in multiple uncultivated bacterial phyla.</title>
        <authorList>
            <person name="Wrighton K.C."/>
            <person name="Thomas B.C."/>
            <person name="Sharon I."/>
            <person name="Miller C.S."/>
            <person name="Castelle C.J."/>
            <person name="VerBerkmoes N.C."/>
            <person name="Wilkins M.J."/>
            <person name="Hettich R.L."/>
            <person name="Lipton M.S."/>
            <person name="Williams K.H."/>
            <person name="Long P.E."/>
            <person name="Banfield J.F."/>
        </authorList>
    </citation>
    <scope>NUCLEOTIDE SEQUENCE [LARGE SCALE GENOMIC DNA]</scope>
</reference>
<name>K2BAS8_9BACT</name>
<feature type="transmembrane region" description="Helical" evidence="2">
    <location>
        <begin position="112"/>
        <end position="133"/>
    </location>
</feature>
<dbReference type="PROSITE" id="PS50093">
    <property type="entry name" value="PKD"/>
    <property type="match status" value="1"/>
</dbReference>
<keyword evidence="2" id="KW-1133">Transmembrane helix</keyword>
<dbReference type="CDD" id="cd00146">
    <property type="entry name" value="PKD"/>
    <property type="match status" value="1"/>
</dbReference>
<accession>K2BAS8</accession>
<evidence type="ECO:0000256" key="1">
    <source>
        <dbReference type="SAM" id="MobiDB-lite"/>
    </source>
</evidence>
<evidence type="ECO:0000256" key="2">
    <source>
        <dbReference type="SAM" id="Phobius"/>
    </source>
</evidence>
<dbReference type="SMART" id="SM00089">
    <property type="entry name" value="PKD"/>
    <property type="match status" value="2"/>
</dbReference>
<dbReference type="Pfam" id="PF18911">
    <property type="entry name" value="PKD_4"/>
    <property type="match status" value="1"/>
</dbReference>
<keyword evidence="2" id="KW-0812">Transmembrane</keyword>
<organism evidence="4">
    <name type="scientific">uncultured bacterium</name>
    <name type="common">gcode 4</name>
    <dbReference type="NCBI Taxonomy" id="1234023"/>
    <lineage>
        <taxon>Bacteria</taxon>
        <taxon>environmental samples</taxon>
    </lineage>
</organism>
<sequence length="766" mass="89941">MSENDQNKWQENSLLSQILESADSTPDEVNQDIENTSPPQVNQTLDNSKTAKQAAKKQDFVKICWAIFLVSVIFFGSFLAYIVFNPGQAQFFLSLGISPQNIKSLLEKLVNIAFGTVTFAFSIIWIIFLFKAILTKKEYKKKKTISIIASAFTWIILFSGITLWIFLIQKIWATDYANPNWWIIVYDNDKFISDKFKDNSELYDFSNLIWPITLRFDFKSDAKYVGKFLKIESYDIDFDWDNKIDKSGTNPSDEEAIIFKYDKAKNYKPNWVYRWIDALTWKEKEIKMVFNEINVMGIVETVFKQQRLWGYIATFDATSLKQLWRIKWYTESSEKEWKPAKESYKFEVISKTWEQELVCLAIINSEKNWDTCDRIFIVNWENNSENITWVINYEQDAENPLILKLMIGELKNKEKIASYKWMADDNNLIWEEESPEYTFSNFWAHSVKVILTDNLWGTSEIKSSIIIRKPLTLVKPIQTWEVNDNNSMLKIQAEDRTSIIDNTYKRELKAYYIEEWIPAKLTFNAGLVAVNDPTYDLTNVEWDFNWDKKFEKIWETVVAEFLESKKYTITVQYTFQSKLKNNIEKINETIIINGIKKDIDIKLKIESGSSYAPVIVHFDWSASEVREWSIVKYTYDFWEWKEPIDSDAKVDYKYNFPGEYSVKLTITKDDWTKESLSKKIIIKSLSKKLIINSSLSSGTVWNSIDFDTLGSTGNIESYSWEFWDNTTSSEINPSHTYENAWTYKIKLTAVYTDGTTQSETKEIIIK</sequence>
<proteinExistence type="predicted"/>
<gene>
    <name evidence="4" type="ORF">ACD_49C00078G0002</name>
</gene>
<dbReference type="InterPro" id="IPR035986">
    <property type="entry name" value="PKD_dom_sf"/>
</dbReference>
<feature type="domain" description="PKD" evidence="3">
    <location>
        <begin position="687"/>
        <end position="766"/>
    </location>
</feature>
<dbReference type="InterPro" id="IPR013783">
    <property type="entry name" value="Ig-like_fold"/>
</dbReference>
<evidence type="ECO:0000259" key="3">
    <source>
        <dbReference type="PROSITE" id="PS50093"/>
    </source>
</evidence>
<dbReference type="Gene3D" id="2.60.40.10">
    <property type="entry name" value="Immunoglobulins"/>
    <property type="match status" value="2"/>
</dbReference>
<feature type="region of interest" description="Disordered" evidence="1">
    <location>
        <begin position="23"/>
        <end position="48"/>
    </location>
</feature>
<dbReference type="AlphaFoldDB" id="K2BAS8"/>
<feature type="compositionally biased region" description="Polar residues" evidence="1">
    <location>
        <begin position="32"/>
        <end position="48"/>
    </location>
</feature>